<name>A0A0G2JA60_9EURO</name>
<accession>A0A0G2JA60</accession>
<dbReference type="EMBL" id="LCZI01000694">
    <property type="protein sequence ID" value="KKZ65166.1"/>
    <property type="molecule type" value="Genomic_DNA"/>
</dbReference>
<evidence type="ECO:0000313" key="3">
    <source>
        <dbReference type="Proteomes" id="UP000034164"/>
    </source>
</evidence>
<feature type="domain" description="DUF7918" evidence="1">
    <location>
        <begin position="8"/>
        <end position="176"/>
    </location>
</feature>
<evidence type="ECO:0000259" key="1">
    <source>
        <dbReference type="Pfam" id="PF25534"/>
    </source>
</evidence>
<gene>
    <name evidence="2" type="ORF">EMCG_08986</name>
</gene>
<protein>
    <recommendedName>
        <fullName evidence="1">DUF7918 domain-containing protein</fullName>
    </recommendedName>
</protein>
<proteinExistence type="predicted"/>
<dbReference type="Pfam" id="PF25534">
    <property type="entry name" value="DUF7918"/>
    <property type="match status" value="1"/>
</dbReference>
<dbReference type="Proteomes" id="UP000034164">
    <property type="component" value="Unassembled WGS sequence"/>
</dbReference>
<evidence type="ECO:0000313" key="2">
    <source>
        <dbReference type="EMBL" id="KKZ65166.1"/>
    </source>
</evidence>
<organism evidence="2 3">
    <name type="scientific">[Emmonsia] crescens</name>
    <dbReference type="NCBI Taxonomy" id="73230"/>
    <lineage>
        <taxon>Eukaryota</taxon>
        <taxon>Fungi</taxon>
        <taxon>Dikarya</taxon>
        <taxon>Ascomycota</taxon>
        <taxon>Pezizomycotina</taxon>
        <taxon>Eurotiomycetes</taxon>
        <taxon>Eurotiomycetidae</taxon>
        <taxon>Onygenales</taxon>
        <taxon>Ajellomycetaceae</taxon>
        <taxon>Emergomyces</taxon>
    </lineage>
</organism>
<reference evidence="3" key="1">
    <citation type="journal article" date="2015" name="PLoS Genet.">
        <title>The dynamic genome and transcriptome of the human fungal pathogen Blastomyces and close relative Emmonsia.</title>
        <authorList>
            <person name="Munoz J.F."/>
            <person name="Gauthier G.M."/>
            <person name="Desjardins C.A."/>
            <person name="Gallo J.E."/>
            <person name="Holder J."/>
            <person name="Sullivan T.D."/>
            <person name="Marty A.J."/>
            <person name="Carmen J.C."/>
            <person name="Chen Z."/>
            <person name="Ding L."/>
            <person name="Gujja S."/>
            <person name="Magrini V."/>
            <person name="Misas E."/>
            <person name="Mitreva M."/>
            <person name="Priest M."/>
            <person name="Saif S."/>
            <person name="Whiston E.A."/>
            <person name="Young S."/>
            <person name="Zeng Q."/>
            <person name="Goldman W.E."/>
            <person name="Mardis E.R."/>
            <person name="Taylor J.W."/>
            <person name="McEwen J.G."/>
            <person name="Clay O.K."/>
            <person name="Klein B.S."/>
            <person name="Cuomo C.A."/>
        </authorList>
    </citation>
    <scope>NUCLEOTIDE SEQUENCE [LARGE SCALE GENOMIC DNA]</scope>
    <source>
        <strain evidence="3">UAMH 3008</strain>
    </source>
</reference>
<dbReference type="InterPro" id="IPR057678">
    <property type="entry name" value="DUF7918"/>
</dbReference>
<comment type="caution">
    <text evidence="2">The sequence shown here is derived from an EMBL/GenBank/DDBJ whole genome shotgun (WGS) entry which is preliminary data.</text>
</comment>
<dbReference type="VEuPathDB" id="FungiDB:EMCG_08986"/>
<dbReference type="AlphaFoldDB" id="A0A0G2JA60"/>
<dbReference type="OrthoDB" id="3364132at2759"/>
<sequence length="177" mass="19789">MVNFNNLVEASVLIEGKPAREYETCEDEEGTNIATRYIESKPGTEYSIQIAIGRSFLCNSTYCVALCLIIDGQKEYRPLQFQDTSSSGSYMHNWGGACSTENGQHLEKPYIFTRAIPSKDGNNLVSDSEIGTISLEIWRAEYDSARENEPRGPTSFTPVTDISDKTTKWSGIDHITR</sequence>